<evidence type="ECO:0000256" key="2">
    <source>
        <dbReference type="ARBA" id="ARBA00022448"/>
    </source>
</evidence>
<name>A0A7X0I9E1_9ACTN</name>
<protein>
    <submittedName>
        <fullName evidence="4">V/A-type H+-transporting ATPase subunit D</fullName>
    </submittedName>
</protein>
<evidence type="ECO:0000256" key="3">
    <source>
        <dbReference type="ARBA" id="ARBA00023065"/>
    </source>
</evidence>
<reference evidence="4 5" key="1">
    <citation type="submission" date="2020-08" db="EMBL/GenBank/DDBJ databases">
        <title>Sequencing the genomes of 1000 actinobacteria strains.</title>
        <authorList>
            <person name="Klenk H.-P."/>
        </authorList>
    </citation>
    <scope>NUCLEOTIDE SEQUENCE [LARGE SCALE GENOMIC DNA]</scope>
    <source>
        <strain evidence="4 5">DSM 44936</strain>
    </source>
</reference>
<keyword evidence="3" id="KW-0406">Ion transport</keyword>
<accession>A0A7X0I9E1</accession>
<dbReference type="Proteomes" id="UP000555564">
    <property type="component" value="Unassembled WGS sequence"/>
</dbReference>
<dbReference type="EMBL" id="JACHIU010000001">
    <property type="protein sequence ID" value="MBB6470903.1"/>
    <property type="molecule type" value="Genomic_DNA"/>
</dbReference>
<dbReference type="AlphaFoldDB" id="A0A7X0I9E1"/>
<evidence type="ECO:0000256" key="1">
    <source>
        <dbReference type="ARBA" id="ARBA00005850"/>
    </source>
</evidence>
<keyword evidence="2" id="KW-0813">Transport</keyword>
<gene>
    <name evidence="4" type="ORF">BJ992_000334</name>
</gene>
<evidence type="ECO:0000313" key="5">
    <source>
        <dbReference type="Proteomes" id="UP000555564"/>
    </source>
</evidence>
<proteinExistence type="inferred from homology"/>
<keyword evidence="5" id="KW-1185">Reference proteome</keyword>
<dbReference type="GO" id="GO:0046961">
    <property type="term" value="F:proton-transporting ATPase activity, rotational mechanism"/>
    <property type="evidence" value="ECO:0007669"/>
    <property type="project" value="InterPro"/>
</dbReference>
<evidence type="ECO:0000313" key="4">
    <source>
        <dbReference type="EMBL" id="MBB6470903.1"/>
    </source>
</evidence>
<dbReference type="Pfam" id="PF01813">
    <property type="entry name" value="ATP-synt_D"/>
    <property type="match status" value="1"/>
</dbReference>
<dbReference type="InterPro" id="IPR002699">
    <property type="entry name" value="V_ATPase_D"/>
</dbReference>
<organism evidence="4 5">
    <name type="scientific">Sphaerisporangium rubeum</name>
    <dbReference type="NCBI Taxonomy" id="321317"/>
    <lineage>
        <taxon>Bacteria</taxon>
        <taxon>Bacillati</taxon>
        <taxon>Actinomycetota</taxon>
        <taxon>Actinomycetes</taxon>
        <taxon>Streptosporangiales</taxon>
        <taxon>Streptosporangiaceae</taxon>
        <taxon>Sphaerisporangium</taxon>
    </lineage>
</organism>
<dbReference type="Gene3D" id="1.10.287.3240">
    <property type="match status" value="1"/>
</dbReference>
<comment type="similarity">
    <text evidence="1">Belongs to the V-ATPase D subunit family.</text>
</comment>
<dbReference type="RefSeq" id="WP_184978199.1">
    <property type="nucleotide sequence ID" value="NZ_JACHIU010000001.1"/>
</dbReference>
<sequence length="196" mass="21756">MRISVPPGRAGRLWLRRRLATAARGLVLLDRRLRLLGAERDRLAELAARTGERWTAALAEAEIWTSRVAALGGERALRSGTPAGRVRVEVTGDHRDVVCHFPPDPEHLPLTSALLPARAACQAALAAGVRHAVALGAVRATEAEVAWTRRRTRALRERWIPGLAAALAERELALEEQERADWARMRRARDERPCDR</sequence>
<comment type="caution">
    <text evidence="4">The sequence shown here is derived from an EMBL/GenBank/DDBJ whole genome shotgun (WGS) entry which is preliminary data.</text>
</comment>